<dbReference type="OrthoDB" id="1424471at2759"/>
<dbReference type="PANTHER" id="PTHR35317:SF32">
    <property type="entry name" value="DUF4219 DOMAIN-CONTAINING PROTEIN"/>
    <property type="match status" value="1"/>
</dbReference>
<dbReference type="Pfam" id="PF14223">
    <property type="entry name" value="Retrotran_gag_2"/>
    <property type="match status" value="1"/>
</dbReference>
<protein>
    <submittedName>
        <fullName evidence="2">Uncharacterized protein LOC113855567</fullName>
    </submittedName>
</protein>
<dbReference type="AlphaFoldDB" id="A0A8B8KGW9"/>
<reference evidence="1" key="1">
    <citation type="journal article" date="2019" name="Toxins">
        <title>Detection of Abrin-Like and Prepropulchellin-Like Toxin Genes and Transcripts Using Whole Genome Sequencing and Full-Length Transcript Sequencing of Abrus precatorius.</title>
        <authorList>
            <person name="Hovde B.T."/>
            <person name="Daligault H.E."/>
            <person name="Hanschen E.R."/>
            <person name="Kunde Y.A."/>
            <person name="Johnson M.B."/>
            <person name="Starkenburg S.R."/>
            <person name="Johnson S.L."/>
        </authorList>
    </citation>
    <scope>NUCLEOTIDE SEQUENCE [LARGE SCALE GENOMIC DNA]</scope>
</reference>
<dbReference type="RefSeq" id="XP_027343006.1">
    <property type="nucleotide sequence ID" value="XM_027487205.1"/>
</dbReference>
<organism evidence="1 2">
    <name type="scientific">Abrus precatorius</name>
    <name type="common">Indian licorice</name>
    <name type="synonym">Glycine abrus</name>
    <dbReference type="NCBI Taxonomy" id="3816"/>
    <lineage>
        <taxon>Eukaryota</taxon>
        <taxon>Viridiplantae</taxon>
        <taxon>Streptophyta</taxon>
        <taxon>Embryophyta</taxon>
        <taxon>Tracheophyta</taxon>
        <taxon>Spermatophyta</taxon>
        <taxon>Magnoliopsida</taxon>
        <taxon>eudicotyledons</taxon>
        <taxon>Gunneridae</taxon>
        <taxon>Pentapetalae</taxon>
        <taxon>rosids</taxon>
        <taxon>fabids</taxon>
        <taxon>Fabales</taxon>
        <taxon>Fabaceae</taxon>
        <taxon>Papilionoideae</taxon>
        <taxon>50 kb inversion clade</taxon>
        <taxon>NPAAA clade</taxon>
        <taxon>indigoferoid/millettioid clade</taxon>
        <taxon>Abreae</taxon>
        <taxon>Abrus</taxon>
    </lineage>
</organism>
<dbReference type="Proteomes" id="UP000694853">
    <property type="component" value="Unplaced"/>
</dbReference>
<name>A0A8B8KGW9_ABRPR</name>
<dbReference type="KEGG" id="aprc:113855567"/>
<evidence type="ECO:0000313" key="1">
    <source>
        <dbReference type="Proteomes" id="UP000694853"/>
    </source>
</evidence>
<gene>
    <name evidence="2" type="primary">LOC113855567</name>
</gene>
<reference evidence="2" key="2">
    <citation type="submission" date="2025-08" db="UniProtKB">
        <authorList>
            <consortium name="RefSeq"/>
        </authorList>
    </citation>
    <scope>IDENTIFICATION</scope>
    <source>
        <tissue evidence="2">Young leaves</tissue>
    </source>
</reference>
<evidence type="ECO:0000313" key="2">
    <source>
        <dbReference type="RefSeq" id="XP_027343006.1"/>
    </source>
</evidence>
<accession>A0A8B8KGW9</accession>
<dbReference type="PANTHER" id="PTHR35317">
    <property type="entry name" value="OS04G0629600 PROTEIN"/>
    <property type="match status" value="1"/>
</dbReference>
<keyword evidence="1" id="KW-1185">Reference proteome</keyword>
<proteinExistence type="predicted"/>
<dbReference type="GeneID" id="113855567"/>
<sequence>MNNCSASIKILTGSNYSKWKQDLDFSLGIANLDLALRESKLTINADSTLEQKERLAQWERSDRLSLIAIKRTVSEHLLSGLLEKGTTKEFLTVLGERYQVSDNAESGCLMKQLTYIRYDNVGGVREFIMKMVHIQTKLKSHQIDLNEKFIVEHALNCLPADFTQILHVKESGQHPFCLM</sequence>